<evidence type="ECO:0000313" key="2">
    <source>
        <dbReference type="EMBL" id="KIY96763.1"/>
    </source>
</evidence>
<evidence type="ECO:0000256" key="1">
    <source>
        <dbReference type="SAM" id="MobiDB-lite"/>
    </source>
</evidence>
<dbReference type="STRING" id="145388.A0A0D2KLZ9"/>
<protein>
    <recommendedName>
        <fullName evidence="4">Nucleolar GTP-binding protein 1</fullName>
    </recommendedName>
</protein>
<proteinExistence type="predicted"/>
<dbReference type="KEGG" id="mng:MNEG_11197"/>
<name>A0A0D2KLZ9_9CHLO</name>
<feature type="compositionally biased region" description="Basic residues" evidence="1">
    <location>
        <begin position="120"/>
        <end position="132"/>
    </location>
</feature>
<sequence length="202" mass="21720">MAELTMGIEELGEEEAADLEAIRRRKKEVVAAHRIRKAAAGNRSVVPAKHSKQGERTTARMRESLGALGIDTGAAEARARSESRGRKRTRSLSAAAERRGGGGGDADMADADGGDDAQPRKRIHSSKSRSMSRGRALSVAAPSPSSGLKDAAQRNKATKMGDRAQRLRNKAARIGEADRVITTKMPKHLFSGKTGRGKRDRR</sequence>
<gene>
    <name evidence="2" type="ORF">MNEG_11197</name>
</gene>
<dbReference type="GeneID" id="25728435"/>
<reference evidence="2 3" key="1">
    <citation type="journal article" date="2013" name="BMC Genomics">
        <title>Reconstruction of the lipid metabolism for the microalga Monoraphidium neglectum from its genome sequence reveals characteristics suitable for biofuel production.</title>
        <authorList>
            <person name="Bogen C."/>
            <person name="Al-Dilaimi A."/>
            <person name="Albersmeier A."/>
            <person name="Wichmann J."/>
            <person name="Grundmann M."/>
            <person name="Rupp O."/>
            <person name="Lauersen K.J."/>
            <person name="Blifernez-Klassen O."/>
            <person name="Kalinowski J."/>
            <person name="Goesmann A."/>
            <person name="Mussgnug J.H."/>
            <person name="Kruse O."/>
        </authorList>
    </citation>
    <scope>NUCLEOTIDE SEQUENCE [LARGE SCALE GENOMIC DNA]</scope>
    <source>
        <strain evidence="2 3">SAG 48.87</strain>
    </source>
</reference>
<dbReference type="OrthoDB" id="415015at2759"/>
<feature type="region of interest" description="Disordered" evidence="1">
    <location>
        <begin position="39"/>
        <end position="202"/>
    </location>
</feature>
<feature type="compositionally biased region" description="Basic and acidic residues" evidence="1">
    <location>
        <begin position="52"/>
        <end position="63"/>
    </location>
</feature>
<dbReference type="RefSeq" id="XP_013895783.1">
    <property type="nucleotide sequence ID" value="XM_014040329.1"/>
</dbReference>
<keyword evidence="3" id="KW-1185">Reference proteome</keyword>
<accession>A0A0D2KLZ9</accession>
<evidence type="ECO:0008006" key="4">
    <source>
        <dbReference type="Google" id="ProtNLM"/>
    </source>
</evidence>
<organism evidence="2 3">
    <name type="scientific">Monoraphidium neglectum</name>
    <dbReference type="NCBI Taxonomy" id="145388"/>
    <lineage>
        <taxon>Eukaryota</taxon>
        <taxon>Viridiplantae</taxon>
        <taxon>Chlorophyta</taxon>
        <taxon>core chlorophytes</taxon>
        <taxon>Chlorophyceae</taxon>
        <taxon>CS clade</taxon>
        <taxon>Sphaeropleales</taxon>
        <taxon>Selenastraceae</taxon>
        <taxon>Monoraphidium</taxon>
    </lineage>
</organism>
<dbReference type="AlphaFoldDB" id="A0A0D2KLZ9"/>
<dbReference type="Proteomes" id="UP000054498">
    <property type="component" value="Unassembled WGS sequence"/>
</dbReference>
<evidence type="ECO:0000313" key="3">
    <source>
        <dbReference type="Proteomes" id="UP000054498"/>
    </source>
</evidence>
<dbReference type="EMBL" id="KK102855">
    <property type="protein sequence ID" value="KIY96763.1"/>
    <property type="molecule type" value="Genomic_DNA"/>
</dbReference>